<dbReference type="EMBL" id="FUEG01000026">
    <property type="protein sequence ID" value="SJL15016.1"/>
    <property type="molecule type" value="Genomic_DNA"/>
</dbReference>
<reference evidence="2" key="1">
    <citation type="journal article" date="2017" name="Nat. Ecol. Evol.">
        <title>Genome expansion and lineage-specific genetic innovations in the forest pathogenic fungi Armillaria.</title>
        <authorList>
            <person name="Sipos G."/>
            <person name="Prasanna A.N."/>
            <person name="Walter M.C."/>
            <person name="O'Connor E."/>
            <person name="Balint B."/>
            <person name="Krizsan K."/>
            <person name="Kiss B."/>
            <person name="Hess J."/>
            <person name="Varga T."/>
            <person name="Slot J."/>
            <person name="Riley R."/>
            <person name="Boka B."/>
            <person name="Rigling D."/>
            <person name="Barry K."/>
            <person name="Lee J."/>
            <person name="Mihaltcheva S."/>
            <person name="LaButti K."/>
            <person name="Lipzen A."/>
            <person name="Waldron R."/>
            <person name="Moloney N.M."/>
            <person name="Sperisen C."/>
            <person name="Kredics L."/>
            <person name="Vagvoelgyi C."/>
            <person name="Patrignani A."/>
            <person name="Fitzpatrick D."/>
            <person name="Nagy I."/>
            <person name="Doyle S."/>
            <person name="Anderson J.B."/>
            <person name="Grigoriev I.V."/>
            <person name="Gueldener U."/>
            <person name="Muensterkoetter M."/>
            <person name="Nagy L.G."/>
        </authorList>
    </citation>
    <scope>NUCLEOTIDE SEQUENCE [LARGE SCALE GENOMIC DNA]</scope>
    <source>
        <strain evidence="2">C18/9</strain>
    </source>
</reference>
<gene>
    <name evidence="1" type="ORF">ARMOST_18497</name>
</gene>
<evidence type="ECO:0000313" key="1">
    <source>
        <dbReference type="EMBL" id="SJL15016.1"/>
    </source>
</evidence>
<sequence length="132" mass="15155">MMTRSHYDRRAFLDHKRPVSVRAYGRNLYEHNRVSGTLCAISQIKKRKPTDIKIISVDRQRVNTILIVAILSDTAAVLSLDHACCLTMVLPFFRPLLQIICRCEVIVISTFTCIFGQSLDTAFRTEYYTALE</sequence>
<proteinExistence type="predicted"/>
<keyword evidence="2" id="KW-1185">Reference proteome</keyword>
<dbReference type="Proteomes" id="UP000219338">
    <property type="component" value="Unassembled WGS sequence"/>
</dbReference>
<dbReference type="AlphaFoldDB" id="A0A284S1Z3"/>
<accession>A0A284S1Z3</accession>
<name>A0A284S1Z3_ARMOS</name>
<evidence type="ECO:0000313" key="2">
    <source>
        <dbReference type="Proteomes" id="UP000219338"/>
    </source>
</evidence>
<protein>
    <submittedName>
        <fullName evidence="1">Uncharacterized protein</fullName>
    </submittedName>
</protein>
<organism evidence="1 2">
    <name type="scientific">Armillaria ostoyae</name>
    <name type="common">Armillaria root rot fungus</name>
    <dbReference type="NCBI Taxonomy" id="47428"/>
    <lineage>
        <taxon>Eukaryota</taxon>
        <taxon>Fungi</taxon>
        <taxon>Dikarya</taxon>
        <taxon>Basidiomycota</taxon>
        <taxon>Agaricomycotina</taxon>
        <taxon>Agaricomycetes</taxon>
        <taxon>Agaricomycetidae</taxon>
        <taxon>Agaricales</taxon>
        <taxon>Marasmiineae</taxon>
        <taxon>Physalacriaceae</taxon>
        <taxon>Armillaria</taxon>
    </lineage>
</organism>